<gene>
    <name evidence="3" type="ORF">B0H67DRAFT_557336</name>
</gene>
<evidence type="ECO:0000256" key="1">
    <source>
        <dbReference type="SAM" id="MobiDB-lite"/>
    </source>
</evidence>
<sequence>MAPSLYNLFSPRNTKNPPGTLITHNIHLSEEESETMVKDIRTEIHYAPASPDEGFSLVLRPSEVKTTLDKVDTKSLVEGAKELQQSKTAANKVMMESAAPFALGLGVFGLAGLAIWRHPQALMRQIPDSQSKTGAANVRTPPGYALRRYRAQQKK</sequence>
<keyword evidence="2" id="KW-0812">Transmembrane</keyword>
<comment type="caution">
    <text evidence="3">The sequence shown here is derived from an EMBL/GenBank/DDBJ whole genome shotgun (WGS) entry which is preliminary data.</text>
</comment>
<keyword evidence="2" id="KW-0472">Membrane</keyword>
<reference evidence="3" key="1">
    <citation type="submission" date="2023-06" db="EMBL/GenBank/DDBJ databases">
        <title>Genome-scale phylogeny and comparative genomics of the fungal order Sordariales.</title>
        <authorList>
            <consortium name="Lawrence Berkeley National Laboratory"/>
            <person name="Hensen N."/>
            <person name="Bonometti L."/>
            <person name="Westerberg I."/>
            <person name="Brannstrom I.O."/>
            <person name="Guillou S."/>
            <person name="Cros-Aarteil S."/>
            <person name="Calhoun S."/>
            <person name="Haridas S."/>
            <person name="Kuo A."/>
            <person name="Mondo S."/>
            <person name="Pangilinan J."/>
            <person name="Riley R."/>
            <person name="Labutti K."/>
            <person name="Andreopoulos B."/>
            <person name="Lipzen A."/>
            <person name="Chen C."/>
            <person name="Yanf M."/>
            <person name="Daum C."/>
            <person name="Ng V."/>
            <person name="Clum A."/>
            <person name="Steindorff A."/>
            <person name="Ohm R."/>
            <person name="Martin F."/>
            <person name="Silar P."/>
            <person name="Natvig D."/>
            <person name="Lalanne C."/>
            <person name="Gautier V."/>
            <person name="Ament-Velasquez S.L."/>
            <person name="Kruys A."/>
            <person name="Hutchinson M.I."/>
            <person name="Powell A.J."/>
            <person name="Barry K."/>
            <person name="Miller A.N."/>
            <person name="Grigoriev I.V."/>
            <person name="Debuchy R."/>
            <person name="Gladieux P."/>
            <person name="Thoren M.H."/>
            <person name="Johannesson H."/>
        </authorList>
    </citation>
    <scope>NUCLEOTIDE SEQUENCE</scope>
    <source>
        <strain evidence="3">SMH4607-1</strain>
    </source>
</reference>
<protein>
    <submittedName>
        <fullName evidence="3">Uncharacterized protein</fullName>
    </submittedName>
</protein>
<evidence type="ECO:0000313" key="4">
    <source>
        <dbReference type="Proteomes" id="UP001172102"/>
    </source>
</evidence>
<evidence type="ECO:0000256" key="2">
    <source>
        <dbReference type="SAM" id="Phobius"/>
    </source>
</evidence>
<dbReference type="EMBL" id="JAUKUA010000007">
    <property type="protein sequence ID" value="KAK0704556.1"/>
    <property type="molecule type" value="Genomic_DNA"/>
</dbReference>
<accession>A0AA40DKE8</accession>
<keyword evidence="2" id="KW-1133">Transmembrane helix</keyword>
<evidence type="ECO:0000313" key="3">
    <source>
        <dbReference type="EMBL" id="KAK0704556.1"/>
    </source>
</evidence>
<feature type="transmembrane region" description="Helical" evidence="2">
    <location>
        <begin position="98"/>
        <end position="116"/>
    </location>
</feature>
<organism evidence="3 4">
    <name type="scientific">Lasiosphaeris hirsuta</name>
    <dbReference type="NCBI Taxonomy" id="260670"/>
    <lineage>
        <taxon>Eukaryota</taxon>
        <taxon>Fungi</taxon>
        <taxon>Dikarya</taxon>
        <taxon>Ascomycota</taxon>
        <taxon>Pezizomycotina</taxon>
        <taxon>Sordariomycetes</taxon>
        <taxon>Sordariomycetidae</taxon>
        <taxon>Sordariales</taxon>
        <taxon>Lasiosphaeriaceae</taxon>
        <taxon>Lasiosphaeris</taxon>
    </lineage>
</organism>
<feature type="region of interest" description="Disordered" evidence="1">
    <location>
        <begin position="126"/>
        <end position="155"/>
    </location>
</feature>
<name>A0AA40DKE8_9PEZI</name>
<proteinExistence type="predicted"/>
<keyword evidence="4" id="KW-1185">Reference proteome</keyword>
<dbReference type="AlphaFoldDB" id="A0AA40DKE8"/>
<dbReference type="Proteomes" id="UP001172102">
    <property type="component" value="Unassembled WGS sequence"/>
</dbReference>